<dbReference type="SUPFAM" id="SSF52096">
    <property type="entry name" value="ClpP/crotonase"/>
    <property type="match status" value="1"/>
</dbReference>
<name>A0A1I7AVX0_9FLAO</name>
<dbReference type="PANTHER" id="PTHR42964">
    <property type="entry name" value="ENOYL-COA HYDRATASE"/>
    <property type="match status" value="1"/>
</dbReference>
<protein>
    <submittedName>
        <fullName evidence="2">Methylglutaconyl-CoA hydratase</fullName>
    </submittedName>
</protein>
<dbReference type="RefSeq" id="WP_090250002.1">
    <property type="nucleotide sequence ID" value="NZ_FPAS01000004.1"/>
</dbReference>
<dbReference type="STRING" id="477690.SAMN05216474_2339"/>
<evidence type="ECO:0000313" key="3">
    <source>
        <dbReference type="Proteomes" id="UP000236454"/>
    </source>
</evidence>
<reference evidence="2 3" key="1">
    <citation type="submission" date="2016-10" db="EMBL/GenBank/DDBJ databases">
        <authorList>
            <person name="de Groot N.N."/>
        </authorList>
    </citation>
    <scope>NUCLEOTIDE SEQUENCE [LARGE SCALE GENOMIC DNA]</scope>
    <source>
        <strain evidence="2 3">CGMCC 1.7005</strain>
    </source>
</reference>
<evidence type="ECO:0000313" key="2">
    <source>
        <dbReference type="EMBL" id="SFT79077.1"/>
    </source>
</evidence>
<dbReference type="InterPro" id="IPR029045">
    <property type="entry name" value="ClpP/crotonase-like_dom_sf"/>
</dbReference>
<comment type="similarity">
    <text evidence="1">Belongs to the enoyl-CoA hydratase/isomerase family.</text>
</comment>
<dbReference type="Proteomes" id="UP000236454">
    <property type="component" value="Unassembled WGS sequence"/>
</dbReference>
<dbReference type="AlphaFoldDB" id="A0A1I7AVX0"/>
<evidence type="ECO:0000256" key="1">
    <source>
        <dbReference type="ARBA" id="ARBA00005254"/>
    </source>
</evidence>
<accession>A0A1I7AVX0</accession>
<gene>
    <name evidence="2" type="ORF">SAMN05216474_2339</name>
</gene>
<dbReference type="EMBL" id="FPAS01000004">
    <property type="protein sequence ID" value="SFT79077.1"/>
    <property type="molecule type" value="Genomic_DNA"/>
</dbReference>
<dbReference type="InterPro" id="IPR051683">
    <property type="entry name" value="Enoyl-CoA_Hydratase/Isomerase"/>
</dbReference>
<proteinExistence type="inferred from homology"/>
<dbReference type="OrthoDB" id="638407at2"/>
<dbReference type="CDD" id="cd06558">
    <property type="entry name" value="crotonase-like"/>
    <property type="match status" value="1"/>
</dbReference>
<organism evidence="2 3">
    <name type="scientific">Lishizhenia tianjinensis</name>
    <dbReference type="NCBI Taxonomy" id="477690"/>
    <lineage>
        <taxon>Bacteria</taxon>
        <taxon>Pseudomonadati</taxon>
        <taxon>Bacteroidota</taxon>
        <taxon>Flavobacteriia</taxon>
        <taxon>Flavobacteriales</taxon>
        <taxon>Crocinitomicaceae</taxon>
        <taxon>Lishizhenia</taxon>
    </lineage>
</organism>
<sequence>MSTANAVDQGHVEYKVNEKGIATIEFGHPLSNSLPGKILQKLADTITELGENDAVKVIVLTSAGERAFCAGASFDELISIKDFPTGKEFFSGFAKVINASRKCPKLIIGRVQGKAVGGGVGLASAVDYCLATKHAAVKLSELAIGIGPFVVGPAVERKVGVSAMSQLAINATEWRSADWAREKGLYTDIFDTVEEMDAEVETLANTLANSNPEAMMLLKKIFWEGTENWDELLSERAAMSGQLVLSEFTVNAINKFKAK</sequence>
<dbReference type="GO" id="GO:0003824">
    <property type="term" value="F:catalytic activity"/>
    <property type="evidence" value="ECO:0007669"/>
    <property type="project" value="UniProtKB-ARBA"/>
</dbReference>
<dbReference type="PANTHER" id="PTHR42964:SF1">
    <property type="entry name" value="POLYKETIDE BIOSYNTHESIS ENOYL-COA HYDRATASE PKSH-RELATED"/>
    <property type="match status" value="1"/>
</dbReference>
<dbReference type="InterPro" id="IPR001753">
    <property type="entry name" value="Enoyl-CoA_hydra/iso"/>
</dbReference>
<dbReference type="Pfam" id="PF00378">
    <property type="entry name" value="ECH_1"/>
    <property type="match status" value="1"/>
</dbReference>
<dbReference type="Gene3D" id="3.90.226.10">
    <property type="entry name" value="2-enoyl-CoA Hydratase, Chain A, domain 1"/>
    <property type="match status" value="1"/>
</dbReference>
<keyword evidence="3" id="KW-1185">Reference proteome</keyword>